<dbReference type="InterPro" id="IPR037523">
    <property type="entry name" value="VOC_core"/>
</dbReference>
<dbReference type="GO" id="GO:0046491">
    <property type="term" value="P:L-methylmalonyl-CoA metabolic process"/>
    <property type="evidence" value="ECO:0007669"/>
    <property type="project" value="TreeGrafter"/>
</dbReference>
<dbReference type="AlphaFoldDB" id="A0A1M6LZR9"/>
<dbReference type="PROSITE" id="PS51819">
    <property type="entry name" value="VOC"/>
    <property type="match status" value="1"/>
</dbReference>
<dbReference type="InterPro" id="IPR004360">
    <property type="entry name" value="Glyas_Fos-R_dOase_dom"/>
</dbReference>
<evidence type="ECO:0000259" key="2">
    <source>
        <dbReference type="PROSITE" id="PS51819"/>
    </source>
</evidence>
<dbReference type="PROSITE" id="PS00934">
    <property type="entry name" value="GLYOXALASE_I_1"/>
    <property type="match status" value="1"/>
</dbReference>
<feature type="domain" description="VOC" evidence="2">
    <location>
        <begin position="1"/>
        <end position="120"/>
    </location>
</feature>
<dbReference type="Proteomes" id="UP000189935">
    <property type="component" value="Chromosome I"/>
</dbReference>
<evidence type="ECO:0000313" key="4">
    <source>
        <dbReference type="Proteomes" id="UP000189935"/>
    </source>
</evidence>
<dbReference type="RefSeq" id="WP_079537545.1">
    <property type="nucleotide sequence ID" value="NZ_LT670844.1"/>
</dbReference>
<evidence type="ECO:0000313" key="3">
    <source>
        <dbReference type="EMBL" id="SHJ76769.1"/>
    </source>
</evidence>
<dbReference type="GO" id="GO:0046872">
    <property type="term" value="F:metal ion binding"/>
    <property type="evidence" value="ECO:0007669"/>
    <property type="project" value="UniProtKB-KW"/>
</dbReference>
<reference evidence="3 4" key="1">
    <citation type="submission" date="2016-11" db="EMBL/GenBank/DDBJ databases">
        <authorList>
            <person name="Jaros S."/>
            <person name="Januszkiewicz K."/>
            <person name="Wedrychowicz H."/>
        </authorList>
    </citation>
    <scope>NUCLEOTIDE SEQUENCE [LARGE SCALE GENOMIC DNA]</scope>
    <source>
        <strain evidence="3 4">GAS499</strain>
    </source>
</reference>
<dbReference type="Pfam" id="PF00903">
    <property type="entry name" value="Glyoxalase"/>
    <property type="match status" value="1"/>
</dbReference>
<dbReference type="InterPro" id="IPR029068">
    <property type="entry name" value="Glyas_Bleomycin-R_OHBP_Dase"/>
</dbReference>
<dbReference type="EMBL" id="LT670844">
    <property type="protein sequence ID" value="SHJ76769.1"/>
    <property type="molecule type" value="Genomic_DNA"/>
</dbReference>
<name>A0A1M6LZR9_9BRAD</name>
<dbReference type="OrthoDB" id="9798201at2"/>
<dbReference type="SUPFAM" id="SSF54593">
    <property type="entry name" value="Glyoxalase/Bleomycin resistance protein/Dihydroxybiphenyl dioxygenase"/>
    <property type="match status" value="1"/>
</dbReference>
<accession>A0A1M6LZR9</accession>
<dbReference type="PANTHER" id="PTHR43048">
    <property type="entry name" value="METHYLMALONYL-COA EPIMERASE"/>
    <property type="match status" value="1"/>
</dbReference>
<dbReference type="PANTHER" id="PTHR43048:SF3">
    <property type="entry name" value="METHYLMALONYL-COA EPIMERASE, MITOCHONDRIAL"/>
    <property type="match status" value="1"/>
</dbReference>
<gene>
    <name evidence="3" type="ORF">SAMN05444159_1432</name>
</gene>
<proteinExistence type="predicted"/>
<dbReference type="Gene3D" id="3.10.180.10">
    <property type="entry name" value="2,3-Dihydroxybiphenyl 1,2-Dioxygenase, domain 1"/>
    <property type="match status" value="1"/>
</dbReference>
<keyword evidence="1" id="KW-0479">Metal-binding</keyword>
<dbReference type="GO" id="GO:0004493">
    <property type="term" value="F:methylmalonyl-CoA epimerase activity"/>
    <property type="evidence" value="ECO:0007669"/>
    <property type="project" value="TreeGrafter"/>
</dbReference>
<organism evidence="3 4">
    <name type="scientific">Bradyrhizobium lablabi</name>
    <dbReference type="NCBI Taxonomy" id="722472"/>
    <lineage>
        <taxon>Bacteria</taxon>
        <taxon>Pseudomonadati</taxon>
        <taxon>Pseudomonadota</taxon>
        <taxon>Alphaproteobacteria</taxon>
        <taxon>Hyphomicrobiales</taxon>
        <taxon>Nitrobacteraceae</taxon>
        <taxon>Bradyrhizobium</taxon>
    </lineage>
</organism>
<evidence type="ECO:0000256" key="1">
    <source>
        <dbReference type="ARBA" id="ARBA00022723"/>
    </source>
</evidence>
<dbReference type="InterPro" id="IPR051785">
    <property type="entry name" value="MMCE/EMCE_epimerase"/>
</dbReference>
<dbReference type="GO" id="GO:0004462">
    <property type="term" value="F:lactoylglutathione lyase activity"/>
    <property type="evidence" value="ECO:0007669"/>
    <property type="project" value="InterPro"/>
</dbReference>
<sequence>MAQIRYLVKDVDAAAAFYEQCLGFRLVQKFGPAMAILEQGDLRLWIAGPLSSAGKALPSGEQPASGGWTRFVLSVHDLDGQVSKLKEKGVRFRSDIISGPGGRQILCEDPSGNPIELFEAAQ</sequence>
<dbReference type="CDD" id="cd06587">
    <property type="entry name" value="VOC"/>
    <property type="match status" value="1"/>
</dbReference>
<protein>
    <recommendedName>
        <fullName evidence="2">VOC domain-containing protein</fullName>
    </recommendedName>
</protein>
<dbReference type="InterPro" id="IPR018146">
    <property type="entry name" value="Glyoxalase_1_CS"/>
</dbReference>